<dbReference type="PANTHER" id="PTHR35370">
    <property type="entry name" value="CYTOPLASMIC PROTEIN-RELATED-RELATED"/>
    <property type="match status" value="1"/>
</dbReference>
<dbReference type="OrthoDB" id="9763676at2"/>
<evidence type="ECO:0000313" key="1">
    <source>
        <dbReference type="EMBL" id="TQV66915.1"/>
    </source>
</evidence>
<dbReference type="AlphaFoldDB" id="A0A545SPK8"/>
<comment type="caution">
    <text evidence="1">The sequence shown here is derived from an EMBL/GenBank/DDBJ whole genome shotgun (WGS) entry which is preliminary data.</text>
</comment>
<organism evidence="1 2">
    <name type="scientific">Exilibacterium tricleocarpae</name>
    <dbReference type="NCBI Taxonomy" id="2591008"/>
    <lineage>
        <taxon>Bacteria</taxon>
        <taxon>Pseudomonadati</taxon>
        <taxon>Pseudomonadota</taxon>
        <taxon>Gammaproteobacteria</taxon>
        <taxon>Cellvibrionales</taxon>
        <taxon>Cellvibrionaceae</taxon>
        <taxon>Exilibacterium</taxon>
    </lineage>
</organism>
<name>A0A545SPK8_9GAMM</name>
<evidence type="ECO:0000313" key="2">
    <source>
        <dbReference type="Proteomes" id="UP000319732"/>
    </source>
</evidence>
<dbReference type="EMBL" id="VHSG01000038">
    <property type="protein sequence ID" value="TQV66915.1"/>
    <property type="molecule type" value="Genomic_DNA"/>
</dbReference>
<keyword evidence="2" id="KW-1185">Reference proteome</keyword>
<dbReference type="InterPro" id="IPR010272">
    <property type="entry name" value="T6SS_TssF"/>
</dbReference>
<dbReference type="Pfam" id="PF05947">
    <property type="entry name" value="T6SS_TssF"/>
    <property type="match status" value="1"/>
</dbReference>
<gene>
    <name evidence="1" type="primary">tssF</name>
    <name evidence="1" type="ORF">FKG94_26540</name>
</gene>
<dbReference type="NCBIfam" id="TIGR03359">
    <property type="entry name" value="VI_chp_6"/>
    <property type="match status" value="1"/>
</dbReference>
<dbReference type="PIRSF" id="PIRSF028304">
    <property type="entry name" value="UCP028304"/>
    <property type="match status" value="1"/>
</dbReference>
<dbReference type="Proteomes" id="UP000319732">
    <property type="component" value="Unassembled WGS sequence"/>
</dbReference>
<dbReference type="PANTHER" id="PTHR35370:SF1">
    <property type="entry name" value="TYPE VI SECRETION SYSTEM COMPONENT TSSF1"/>
    <property type="match status" value="1"/>
</dbReference>
<accession>A0A545SPK8</accession>
<sequence length="610" mass="68331">MSDKLLLHYDKELAFIQQSAAEFARRHPGAAGRLRLGTDTVDDPLVGRLFSGVAYLNARIQQKLDDEFPELTDALLETLYPHYLRPIPSMSIARFEPTPDLDAVVEVPRKTLLDTEAVEGESCRFSTCYPVDVAPISVDSADLLPRPFIAPGSTDIRGAGAVLRLQLKTLSQDVLFSALDLSRLRFYLRGQSQHVYPLYDLLLTKTLKIVLARSDADSKPVYLEAGHLQQAGFEPADGILPYPDNAFIGYRLLTEFFVFPEKFLFLDLIDLAGNLPADLGRELNIYFYLTDSDSELEHQISAKTFALGCTPVVNLFEQVADPIALDQTQYTYPIIPDARRSTSMEIYSINNVQATDMEGKEYEYTPFYGTEHRHTEKNHGTFWFPHRRNVVEGEHLNEAATEVDISLVDLNFNPFGINNQTLQLKLTCCNRNRPKKLQSGGGKPFLTDVKGEAPVKRISSVTPPTATLRANMKERGYWRLISHLNLNHLSLSSSDQSLEALKEILRLYDFFDSPSTRSTIEAIHGLATKPITAPIQIEDTTALCRGTEVEIVFDPVMLAGSSPLLFASVLERFLGLYCSINSFTRLIVRLAGKEGELKRWPPRAGEKALL</sequence>
<protein>
    <submittedName>
        <fullName evidence="1">Type VI secretion system baseplate subunit TssF</fullName>
    </submittedName>
</protein>
<reference evidence="1 2" key="1">
    <citation type="submission" date="2019-06" db="EMBL/GenBank/DDBJ databases">
        <title>Whole genome sequence for Cellvibrionaceae sp. R142.</title>
        <authorList>
            <person name="Wang G."/>
        </authorList>
    </citation>
    <scope>NUCLEOTIDE SEQUENCE [LARGE SCALE GENOMIC DNA]</scope>
    <source>
        <strain evidence="1 2">R142</strain>
    </source>
</reference>
<dbReference type="RefSeq" id="WP_142929977.1">
    <property type="nucleotide sequence ID" value="NZ_ML660114.1"/>
</dbReference>
<proteinExistence type="predicted"/>